<dbReference type="PANTHER" id="PTHR47739">
    <property type="entry name" value="TRNA1(VAL) (ADENINE(37)-N6)-METHYLTRANSFERASE"/>
    <property type="match status" value="1"/>
</dbReference>
<gene>
    <name evidence="4" type="ORF">DW352_24455</name>
</gene>
<evidence type="ECO:0000256" key="1">
    <source>
        <dbReference type="ARBA" id="ARBA00022603"/>
    </source>
</evidence>
<dbReference type="InterPro" id="IPR050210">
    <property type="entry name" value="tRNA_Adenine-N(6)_MTase"/>
</dbReference>
<dbReference type="Proteomes" id="UP000254889">
    <property type="component" value="Chromosome"/>
</dbReference>
<reference evidence="4 5" key="1">
    <citation type="submission" date="2018-07" db="EMBL/GenBank/DDBJ databases">
        <authorList>
            <person name="Quirk P.G."/>
            <person name="Krulwich T.A."/>
        </authorList>
    </citation>
    <scope>NUCLEOTIDE SEQUENCE [LARGE SCALE GENOMIC DNA]</scope>
    <source>
        <strain evidence="4 5">CC-BB4</strain>
    </source>
</reference>
<dbReference type="PANTHER" id="PTHR47739:SF1">
    <property type="entry name" value="TRNA1(VAL) (ADENINE(37)-N6)-METHYLTRANSFERASE"/>
    <property type="match status" value="1"/>
</dbReference>
<keyword evidence="5" id="KW-1185">Reference proteome</keyword>
<dbReference type="AlphaFoldDB" id="A0A346A2J8"/>
<keyword evidence="4" id="KW-0808">Transferase</keyword>
<dbReference type="InterPro" id="IPR007848">
    <property type="entry name" value="Small_mtfrase_dom"/>
</dbReference>
<dbReference type="GO" id="GO:0008168">
    <property type="term" value="F:methyltransferase activity"/>
    <property type="evidence" value="ECO:0007669"/>
    <property type="project" value="UniProtKB-KW"/>
</dbReference>
<feature type="domain" description="Methyltransferase small" evidence="3">
    <location>
        <begin position="36"/>
        <end position="198"/>
    </location>
</feature>
<dbReference type="SUPFAM" id="SSF53335">
    <property type="entry name" value="S-adenosyl-L-methionine-dependent methyltransferases"/>
    <property type="match status" value="1"/>
</dbReference>
<evidence type="ECO:0000313" key="5">
    <source>
        <dbReference type="Proteomes" id="UP000254889"/>
    </source>
</evidence>
<sequence length="258" mass="26665">MSAERVTLETSEDAVLGGRLRLRQPLRGHRVGHDAILLAAFTDAQAGQHAVDFGAGVGGAGLALARRIAGLQATLVEIDPVLAALAGQNAALNGLAERVNAVAADVADAPGLTAAGLAAESVDCVLMNPPFNDPRRQNVSPDPRRRLAHVADPDLLGRWVESAARLLKPEGRLTLIWRAEGLPGVLEVLAPVFGAVSVLPVYPRPGAAAIRVLVRAVKGESAGHQNHAGLVLNGSDGRPTVAAENILRGGEALGPARF</sequence>
<dbReference type="EMBL" id="CP031417">
    <property type="protein sequence ID" value="AXK83395.1"/>
    <property type="molecule type" value="Genomic_DNA"/>
</dbReference>
<organism evidence="4 5">
    <name type="scientific">Pseudolabrys taiwanensis</name>
    <dbReference type="NCBI Taxonomy" id="331696"/>
    <lineage>
        <taxon>Bacteria</taxon>
        <taxon>Pseudomonadati</taxon>
        <taxon>Pseudomonadota</taxon>
        <taxon>Alphaproteobacteria</taxon>
        <taxon>Hyphomicrobiales</taxon>
        <taxon>Xanthobacteraceae</taxon>
        <taxon>Pseudolabrys</taxon>
    </lineage>
</organism>
<accession>A0A346A2J8</accession>
<protein>
    <submittedName>
        <fullName evidence="4">Methyltransferase domain-containing protein</fullName>
    </submittedName>
</protein>
<dbReference type="RefSeq" id="WP_115693774.1">
    <property type="nucleotide sequence ID" value="NZ_CP031417.1"/>
</dbReference>
<dbReference type="GO" id="GO:0032259">
    <property type="term" value="P:methylation"/>
    <property type="evidence" value="ECO:0007669"/>
    <property type="project" value="UniProtKB-KW"/>
</dbReference>
<evidence type="ECO:0000256" key="2">
    <source>
        <dbReference type="ARBA" id="ARBA00022691"/>
    </source>
</evidence>
<evidence type="ECO:0000313" key="4">
    <source>
        <dbReference type="EMBL" id="AXK83395.1"/>
    </source>
</evidence>
<keyword evidence="2" id="KW-0949">S-adenosyl-L-methionine</keyword>
<dbReference type="InterPro" id="IPR029063">
    <property type="entry name" value="SAM-dependent_MTases_sf"/>
</dbReference>
<dbReference type="Gene3D" id="3.40.50.150">
    <property type="entry name" value="Vaccinia Virus protein VP39"/>
    <property type="match status" value="1"/>
</dbReference>
<evidence type="ECO:0000259" key="3">
    <source>
        <dbReference type="Pfam" id="PF05175"/>
    </source>
</evidence>
<keyword evidence="1 4" id="KW-0489">Methyltransferase</keyword>
<dbReference type="OrthoDB" id="5489421at2"/>
<proteinExistence type="predicted"/>
<name>A0A346A2J8_9HYPH</name>
<dbReference type="Pfam" id="PF05175">
    <property type="entry name" value="MTS"/>
    <property type="match status" value="1"/>
</dbReference>
<dbReference type="KEGG" id="ptaw:DW352_24455"/>